<dbReference type="PANTHER" id="PTHR42912">
    <property type="entry name" value="METHYLTRANSFERASE"/>
    <property type="match status" value="1"/>
</dbReference>
<dbReference type="EMBL" id="MGJZ01000022">
    <property type="protein sequence ID" value="OGN16912.1"/>
    <property type="molecule type" value="Genomic_DNA"/>
</dbReference>
<accession>A0A1F8FV39</accession>
<proteinExistence type="predicted"/>
<dbReference type="InterPro" id="IPR029063">
    <property type="entry name" value="SAM-dependent_MTases_sf"/>
</dbReference>
<name>A0A1F8FV39_9BACT</name>
<feature type="domain" description="Methyltransferase" evidence="1">
    <location>
        <begin position="12"/>
        <end position="123"/>
    </location>
</feature>
<dbReference type="InterPro" id="IPR050508">
    <property type="entry name" value="Methyltransf_Superfamily"/>
</dbReference>
<protein>
    <recommendedName>
        <fullName evidence="1">Methyltransferase domain-containing protein</fullName>
    </recommendedName>
</protein>
<gene>
    <name evidence="2" type="ORF">A3C88_00500</name>
</gene>
<evidence type="ECO:0000313" key="2">
    <source>
        <dbReference type="EMBL" id="OGN16912.1"/>
    </source>
</evidence>
<dbReference type="Gene3D" id="3.40.50.150">
    <property type="entry name" value="Vaccinia Virus protein VP39"/>
    <property type="match status" value="1"/>
</dbReference>
<dbReference type="Proteomes" id="UP000178117">
    <property type="component" value="Unassembled WGS sequence"/>
</dbReference>
<organism evidence="2 3">
    <name type="scientific">Candidatus Yanofskybacteria bacterium RIFCSPHIGHO2_02_FULL_50_12</name>
    <dbReference type="NCBI Taxonomy" id="1802685"/>
    <lineage>
        <taxon>Bacteria</taxon>
        <taxon>Candidatus Yanofskyibacteriota</taxon>
    </lineage>
</organism>
<dbReference type="SUPFAM" id="SSF53335">
    <property type="entry name" value="S-adenosyl-L-methionine-dependent methyltransferases"/>
    <property type="match status" value="1"/>
</dbReference>
<dbReference type="STRING" id="1802685.A3C88_00500"/>
<dbReference type="InterPro" id="IPR025714">
    <property type="entry name" value="Methyltranfer_dom"/>
</dbReference>
<dbReference type="GO" id="GO:0008168">
    <property type="term" value="F:methyltransferase activity"/>
    <property type="evidence" value="ECO:0007669"/>
    <property type="project" value="TreeGrafter"/>
</dbReference>
<evidence type="ECO:0000259" key="1">
    <source>
        <dbReference type="Pfam" id="PF13847"/>
    </source>
</evidence>
<dbReference type="AlphaFoldDB" id="A0A1F8FV39"/>
<evidence type="ECO:0000313" key="3">
    <source>
        <dbReference type="Proteomes" id="UP000178117"/>
    </source>
</evidence>
<dbReference type="CDD" id="cd02440">
    <property type="entry name" value="AdoMet_MTases"/>
    <property type="match status" value="1"/>
</dbReference>
<comment type="caution">
    <text evidence="2">The sequence shown here is derived from an EMBL/GenBank/DDBJ whole genome shotgun (WGS) entry which is preliminary data.</text>
</comment>
<dbReference type="Pfam" id="PF13847">
    <property type="entry name" value="Methyltransf_31"/>
    <property type="match status" value="1"/>
</dbReference>
<reference evidence="2 3" key="1">
    <citation type="journal article" date="2016" name="Nat. Commun.">
        <title>Thousands of microbial genomes shed light on interconnected biogeochemical processes in an aquifer system.</title>
        <authorList>
            <person name="Anantharaman K."/>
            <person name="Brown C.T."/>
            <person name="Hug L.A."/>
            <person name="Sharon I."/>
            <person name="Castelle C.J."/>
            <person name="Probst A.J."/>
            <person name="Thomas B.C."/>
            <person name="Singh A."/>
            <person name="Wilkins M.J."/>
            <person name="Karaoz U."/>
            <person name="Brodie E.L."/>
            <person name="Williams K.H."/>
            <person name="Hubbard S.S."/>
            <person name="Banfield J.F."/>
        </authorList>
    </citation>
    <scope>NUCLEOTIDE SEQUENCE [LARGE SCALE GENOMIC DNA]</scope>
</reference>
<sequence length="173" mass="18443">MNPESLVGDFGIHPGMKIADFGSGSGHVAVLLAQRTGQEGLVTAVDILEDKLDAVRVKAKAAGINNIETIRANLEVPGSSGLPDRSQDLVVLVNVLFQSTRKTDIIRESHRVLRSGGKIAIVEWKKGAGGLGPPEDLRTDDAVIQGLFSKAGLVLDHAFNAGQLHYGMIFRKP</sequence>